<dbReference type="EMBL" id="WKJK01000003">
    <property type="protein sequence ID" value="MRW89713.1"/>
    <property type="molecule type" value="Genomic_DNA"/>
</dbReference>
<sequence length="272" mass="30279">MTRRRRTMLKEQFEAGKMPSQEDFADLIDSMLSMLDEGFEKTPEAGFKIAQLRDGKLISFYQDIGTGAAMWSVGLEKASNSLSFVDRNEQALLTLASTVDGEGVPHSGIGIRQSHPRHELDVAGTVASHGRVGRSGELAVPADGYWYDVTDYLTGCQAWEVVAGVGAKDSEGRYAIMHAFATNAFGANGDISYHQSHFGNKCSRIELRWVKGDLGKPFEFKLQMRVGCAYGEDVWIKYHMTQLWQDTLMLESEDKPLRQPSPQYDEKGKIKG</sequence>
<evidence type="ECO:0000313" key="2">
    <source>
        <dbReference type="Proteomes" id="UP000433309"/>
    </source>
</evidence>
<gene>
    <name evidence="1" type="ORF">GJ699_06935</name>
</gene>
<comment type="caution">
    <text evidence="1">The sequence shown here is derived from an EMBL/GenBank/DDBJ whole genome shotgun (WGS) entry which is preliminary data.</text>
</comment>
<dbReference type="AlphaFoldDB" id="A0A6I2KV82"/>
<protein>
    <submittedName>
        <fullName evidence="1">Uncharacterized protein</fullName>
    </submittedName>
</protein>
<dbReference type="RefSeq" id="WP_154374465.1">
    <property type="nucleotide sequence ID" value="NZ_WKJK01000003.1"/>
</dbReference>
<proteinExistence type="predicted"/>
<evidence type="ECO:0000313" key="1">
    <source>
        <dbReference type="EMBL" id="MRW89713.1"/>
    </source>
</evidence>
<reference evidence="1 2" key="1">
    <citation type="submission" date="2019-11" db="EMBL/GenBank/DDBJ databases">
        <title>Novel species isolated from a subtropical stream in China.</title>
        <authorList>
            <person name="Lu H."/>
        </authorList>
    </citation>
    <scope>NUCLEOTIDE SEQUENCE [LARGE SCALE GENOMIC DNA]</scope>
    <source>
        <strain evidence="1 2">FT80W</strain>
    </source>
</reference>
<dbReference type="Proteomes" id="UP000433309">
    <property type="component" value="Unassembled WGS sequence"/>
</dbReference>
<keyword evidence="2" id="KW-1185">Reference proteome</keyword>
<name>A0A6I2KV82_9BURK</name>
<organism evidence="1 2">
    <name type="scientific">Duganella guangzhouensis</name>
    <dbReference type="NCBI Taxonomy" id="2666084"/>
    <lineage>
        <taxon>Bacteria</taxon>
        <taxon>Pseudomonadati</taxon>
        <taxon>Pseudomonadota</taxon>
        <taxon>Betaproteobacteria</taxon>
        <taxon>Burkholderiales</taxon>
        <taxon>Oxalobacteraceae</taxon>
        <taxon>Telluria group</taxon>
        <taxon>Duganella</taxon>
    </lineage>
</organism>
<accession>A0A6I2KV82</accession>